<proteinExistence type="predicted"/>
<protein>
    <recommendedName>
        <fullName evidence="3">Biogenesis of lysosome-related organelles complex 1 subunit 3</fullName>
    </recommendedName>
</protein>
<dbReference type="Proteomes" id="UP001160148">
    <property type="component" value="Unassembled WGS sequence"/>
</dbReference>
<comment type="caution">
    <text evidence="1">The sequence shown here is derived from an EMBL/GenBank/DDBJ whole genome shotgun (WGS) entry which is preliminary data.</text>
</comment>
<keyword evidence="2" id="KW-1185">Reference proteome</keyword>
<dbReference type="EMBL" id="CARXXK010000001">
    <property type="protein sequence ID" value="CAI6349235.1"/>
    <property type="molecule type" value="Genomic_DNA"/>
</dbReference>
<evidence type="ECO:0000313" key="1">
    <source>
        <dbReference type="EMBL" id="CAI6349235.1"/>
    </source>
</evidence>
<organism evidence="1 2">
    <name type="scientific">Macrosiphum euphorbiae</name>
    <name type="common">potato aphid</name>
    <dbReference type="NCBI Taxonomy" id="13131"/>
    <lineage>
        <taxon>Eukaryota</taxon>
        <taxon>Metazoa</taxon>
        <taxon>Ecdysozoa</taxon>
        <taxon>Arthropoda</taxon>
        <taxon>Hexapoda</taxon>
        <taxon>Insecta</taxon>
        <taxon>Pterygota</taxon>
        <taxon>Neoptera</taxon>
        <taxon>Paraneoptera</taxon>
        <taxon>Hemiptera</taxon>
        <taxon>Sternorrhyncha</taxon>
        <taxon>Aphidomorpha</taxon>
        <taxon>Aphidoidea</taxon>
        <taxon>Aphididae</taxon>
        <taxon>Macrosiphini</taxon>
        <taxon>Macrosiphum</taxon>
    </lineage>
</organism>
<gene>
    <name evidence="1" type="ORF">MEUPH1_LOCUS5822</name>
</gene>
<sequence length="193" mass="22634">MDRLIFNLYQYFFGKNQQNSESEDHSKDYLNNTMKEKEWSSISTSTIKPTNSKHLIEFHPSRDEIDAFSLNIQDKSKLPNTTHIEDQIPQCTELYQCLKNSVKDLGEQKLRLDTQFKGLTLNLNNINIRLIAVEKDVKDIMLKYKGLSQMYETLQDQLEMISGKINVKFDHLEQMLSYHTPECYKTSDTPEDL</sequence>
<reference evidence="1 2" key="1">
    <citation type="submission" date="2023-01" db="EMBL/GenBank/DDBJ databases">
        <authorList>
            <person name="Whitehead M."/>
        </authorList>
    </citation>
    <scope>NUCLEOTIDE SEQUENCE [LARGE SCALE GENOMIC DNA]</scope>
</reference>
<evidence type="ECO:0008006" key="3">
    <source>
        <dbReference type="Google" id="ProtNLM"/>
    </source>
</evidence>
<accession>A0AAV0W009</accession>
<name>A0AAV0W009_9HEMI</name>
<dbReference type="AlphaFoldDB" id="A0AAV0W009"/>
<evidence type="ECO:0000313" key="2">
    <source>
        <dbReference type="Proteomes" id="UP001160148"/>
    </source>
</evidence>